<comment type="caution">
    <text evidence="1">The sequence shown here is derived from an EMBL/GenBank/DDBJ whole genome shotgun (WGS) entry which is preliminary data.</text>
</comment>
<proteinExistence type="predicted"/>
<evidence type="ECO:0000313" key="1">
    <source>
        <dbReference type="EMBL" id="GFM34730.1"/>
    </source>
</evidence>
<evidence type="ECO:0000313" key="2">
    <source>
        <dbReference type="Proteomes" id="UP000503840"/>
    </source>
</evidence>
<keyword evidence="2" id="KW-1185">Reference proteome</keyword>
<dbReference type="AlphaFoldDB" id="A0A7J0BM27"/>
<reference evidence="1 2" key="1">
    <citation type="submission" date="2020-05" db="EMBL/GenBank/DDBJ databases">
        <title>Draft genome sequence of Desulfovibrio sp. strain HN2T.</title>
        <authorList>
            <person name="Ueno A."/>
            <person name="Tamazawa S."/>
            <person name="Tamamura S."/>
            <person name="Murakami T."/>
            <person name="Kiyama T."/>
            <person name="Inomata H."/>
            <person name="Amano Y."/>
            <person name="Miyakawa K."/>
            <person name="Tamaki H."/>
            <person name="Naganuma T."/>
            <person name="Kaneko K."/>
        </authorList>
    </citation>
    <scope>NUCLEOTIDE SEQUENCE [LARGE SCALE GENOMIC DNA]</scope>
    <source>
        <strain evidence="1 2">HN2</strain>
    </source>
</reference>
<organism evidence="1 2">
    <name type="scientific">Desulfovibrio subterraneus</name>
    <dbReference type="NCBI Taxonomy" id="2718620"/>
    <lineage>
        <taxon>Bacteria</taxon>
        <taxon>Pseudomonadati</taxon>
        <taxon>Thermodesulfobacteriota</taxon>
        <taxon>Desulfovibrionia</taxon>
        <taxon>Desulfovibrionales</taxon>
        <taxon>Desulfovibrionaceae</taxon>
        <taxon>Desulfovibrio</taxon>
    </lineage>
</organism>
<evidence type="ECO:0008006" key="3">
    <source>
        <dbReference type="Google" id="ProtNLM"/>
    </source>
</evidence>
<dbReference type="Proteomes" id="UP000503840">
    <property type="component" value="Unassembled WGS sequence"/>
</dbReference>
<name>A0A7J0BM27_9BACT</name>
<dbReference type="EMBL" id="BLVO01000016">
    <property type="protein sequence ID" value="GFM34730.1"/>
    <property type="molecule type" value="Genomic_DNA"/>
</dbReference>
<accession>A0A7J0BM27</accession>
<dbReference type="InterPro" id="IPR005358">
    <property type="entry name" value="Puta_zinc/iron-chelating_dom"/>
</dbReference>
<dbReference type="Pfam" id="PF03692">
    <property type="entry name" value="CxxCxxCC"/>
    <property type="match status" value="1"/>
</dbReference>
<gene>
    <name evidence="1" type="ORF">DSM101010T_30950</name>
</gene>
<sequence length="224" mass="25127">MLPDFSDIFDRYEALVAEVDTVFAKVAEQHPKCVTCEKGCSDCCHALFDLSLVEAMYLNKSFIENFGDGEGRSNIIIRANEADRKSYKLKRQAYRDSQAGVDTQTILENMARERLRCPLLGTGESCELYQHRPITCRLYGIPTAIGGKAHTCGKAAFEKGKPYPTVHMDKIQDRLIALSQEIADRVQSKFSELSGVFVPVSMALLTVYDEQYLGVRTPKKDAEK</sequence>
<protein>
    <recommendedName>
        <fullName evidence="3">YkgJ family cysteine cluster protein</fullName>
    </recommendedName>
</protein>
<dbReference type="RefSeq" id="WP_174406396.1">
    <property type="nucleotide sequence ID" value="NZ_BLVO01000016.1"/>
</dbReference>